<reference evidence="5 6" key="1">
    <citation type="submission" date="2020-01" db="EMBL/GenBank/DDBJ databases">
        <title>Spongiivirga citrea KCTC 32990T.</title>
        <authorList>
            <person name="Wang G."/>
        </authorList>
    </citation>
    <scope>NUCLEOTIDE SEQUENCE [LARGE SCALE GENOMIC DNA]</scope>
    <source>
        <strain evidence="5 6">KCTC 32990</strain>
    </source>
</reference>
<evidence type="ECO:0000313" key="6">
    <source>
        <dbReference type="Proteomes" id="UP000474296"/>
    </source>
</evidence>
<keyword evidence="3" id="KW-0732">Signal</keyword>
<keyword evidence="6" id="KW-1185">Reference proteome</keyword>
<evidence type="ECO:0000259" key="4">
    <source>
        <dbReference type="Pfam" id="PF22384"/>
    </source>
</evidence>
<comment type="caution">
    <text evidence="5">The sequence shown here is derived from an EMBL/GenBank/DDBJ whole genome shotgun (WGS) entry which is preliminary data.</text>
</comment>
<dbReference type="AlphaFoldDB" id="A0A6M0CCX8"/>
<comment type="subcellular location">
    <subcellularLocation>
        <location evidence="1">Periplasm</location>
    </subcellularLocation>
</comment>
<dbReference type="CDD" id="cd13637">
    <property type="entry name" value="PBP2_Ca3427_like"/>
    <property type="match status" value="1"/>
</dbReference>
<dbReference type="SUPFAM" id="SSF53850">
    <property type="entry name" value="Periplasmic binding protein-like II"/>
    <property type="match status" value="1"/>
</dbReference>
<evidence type="ECO:0000256" key="1">
    <source>
        <dbReference type="ARBA" id="ARBA00004418"/>
    </source>
</evidence>
<gene>
    <name evidence="5" type="ORF">GWK10_00335</name>
</gene>
<dbReference type="RefSeq" id="WP_164028912.1">
    <property type="nucleotide sequence ID" value="NZ_JAABOQ010000001.1"/>
</dbReference>
<dbReference type="InterPro" id="IPR054364">
    <property type="entry name" value="Ca3427-like_PBP2"/>
</dbReference>
<comment type="similarity">
    <text evidence="2">Belongs to the bacterial solute-binding protein SsuA/TauA family.</text>
</comment>
<sequence>MTTIKVGGVPEHFNLPWHLCIEDGSFERNGVQVEWETFPGGTGAMCKALRAGEIDAAVVLTEGIVKDIAEGNPSKIAQVYVGSPLSWGIHVGAKSSFKNEEDLKGQTIAISRYGSGSHLMAYVHAQGKKWPTNDLKFQLVNNLSGAVNDLTNGQADYFLWEQFTTKPLVDEGVFRRVGVKNTPWPCFVLAIRNEILDTKENAVSNMIETLNNCTQDFKNIPSIDITLANRYEQKLEDIQEWLSRTHWSAYQLKESELQKILGKLNELSLIQTSKSLTEIDFLY</sequence>
<protein>
    <submittedName>
        <fullName evidence="5">ABC transporter substrate-binding protein</fullName>
    </submittedName>
</protein>
<accession>A0A6M0CCX8</accession>
<dbReference type="GO" id="GO:0042597">
    <property type="term" value="C:periplasmic space"/>
    <property type="evidence" value="ECO:0007669"/>
    <property type="project" value="UniProtKB-SubCell"/>
</dbReference>
<organism evidence="5 6">
    <name type="scientific">Spongiivirga citrea</name>
    <dbReference type="NCBI Taxonomy" id="1481457"/>
    <lineage>
        <taxon>Bacteria</taxon>
        <taxon>Pseudomonadati</taxon>
        <taxon>Bacteroidota</taxon>
        <taxon>Flavobacteriia</taxon>
        <taxon>Flavobacteriales</taxon>
        <taxon>Flavobacteriaceae</taxon>
        <taxon>Spongiivirga</taxon>
    </lineage>
</organism>
<dbReference type="EMBL" id="JAABOQ010000001">
    <property type="protein sequence ID" value="NER15635.1"/>
    <property type="molecule type" value="Genomic_DNA"/>
</dbReference>
<evidence type="ECO:0000256" key="2">
    <source>
        <dbReference type="ARBA" id="ARBA00010742"/>
    </source>
</evidence>
<evidence type="ECO:0000256" key="3">
    <source>
        <dbReference type="ARBA" id="ARBA00022729"/>
    </source>
</evidence>
<name>A0A6M0CCX8_9FLAO</name>
<proteinExistence type="inferred from homology"/>
<dbReference type="Gene3D" id="3.40.190.10">
    <property type="entry name" value="Periplasmic binding protein-like II"/>
    <property type="match status" value="2"/>
</dbReference>
<feature type="domain" description="Ca3427-like PBP 2" evidence="4">
    <location>
        <begin position="87"/>
        <end position="178"/>
    </location>
</feature>
<evidence type="ECO:0000313" key="5">
    <source>
        <dbReference type="EMBL" id="NER15635.1"/>
    </source>
</evidence>
<dbReference type="Pfam" id="PF22384">
    <property type="entry name" value="PBP2_Ca3427_like"/>
    <property type="match status" value="1"/>
</dbReference>
<dbReference type="Proteomes" id="UP000474296">
    <property type="component" value="Unassembled WGS sequence"/>
</dbReference>
<dbReference type="PANTHER" id="PTHR30024">
    <property type="entry name" value="ALIPHATIC SULFONATES-BINDING PROTEIN-RELATED"/>
    <property type="match status" value="1"/>
</dbReference>
<dbReference type="PANTHER" id="PTHR30024:SF47">
    <property type="entry name" value="TAURINE-BINDING PERIPLASMIC PROTEIN"/>
    <property type="match status" value="1"/>
</dbReference>